<dbReference type="InParanoid" id="A0A168LJE6"/>
<organism evidence="3">
    <name type="scientific">Absidia glauca</name>
    <name type="common">Pin mould</name>
    <dbReference type="NCBI Taxonomy" id="4829"/>
    <lineage>
        <taxon>Eukaryota</taxon>
        <taxon>Fungi</taxon>
        <taxon>Fungi incertae sedis</taxon>
        <taxon>Mucoromycota</taxon>
        <taxon>Mucoromycotina</taxon>
        <taxon>Mucoromycetes</taxon>
        <taxon>Mucorales</taxon>
        <taxon>Cunninghamellaceae</taxon>
        <taxon>Absidia</taxon>
    </lineage>
</organism>
<feature type="domain" description="CCHC-type" evidence="2">
    <location>
        <begin position="25"/>
        <end position="41"/>
    </location>
</feature>
<dbReference type="Proteomes" id="UP000078561">
    <property type="component" value="Unassembled WGS sequence"/>
</dbReference>
<feature type="compositionally biased region" description="Basic and acidic residues" evidence="1">
    <location>
        <begin position="81"/>
        <end position="93"/>
    </location>
</feature>
<reference evidence="3" key="1">
    <citation type="submission" date="2016-04" db="EMBL/GenBank/DDBJ databases">
        <authorList>
            <person name="Evans L.H."/>
            <person name="Alamgir A."/>
            <person name="Owens N."/>
            <person name="Weber N.D."/>
            <person name="Virtaneva K."/>
            <person name="Barbian K."/>
            <person name="Babar A."/>
            <person name="Rosenke K."/>
        </authorList>
    </citation>
    <scope>NUCLEOTIDE SEQUENCE [LARGE SCALE GENOMIC DNA]</scope>
    <source>
        <strain evidence="3">CBS 101.48</strain>
    </source>
</reference>
<protein>
    <recommendedName>
        <fullName evidence="2">CCHC-type domain-containing protein</fullName>
    </recommendedName>
</protein>
<evidence type="ECO:0000259" key="2">
    <source>
        <dbReference type="SMART" id="SM00343"/>
    </source>
</evidence>
<dbReference type="OrthoDB" id="2264205at2759"/>
<dbReference type="InterPro" id="IPR036875">
    <property type="entry name" value="Znf_CCHC_sf"/>
</dbReference>
<feature type="region of interest" description="Disordered" evidence="1">
    <location>
        <begin position="38"/>
        <end position="108"/>
    </location>
</feature>
<evidence type="ECO:0000313" key="4">
    <source>
        <dbReference type="Proteomes" id="UP000078561"/>
    </source>
</evidence>
<dbReference type="SUPFAM" id="SSF57756">
    <property type="entry name" value="Retrovirus zinc finger-like domains"/>
    <property type="match status" value="1"/>
</dbReference>
<dbReference type="EMBL" id="LT551459">
    <property type="protein sequence ID" value="SAL96917.1"/>
    <property type="molecule type" value="Genomic_DNA"/>
</dbReference>
<evidence type="ECO:0000313" key="3">
    <source>
        <dbReference type="EMBL" id="SAL96917.1"/>
    </source>
</evidence>
<sequence>MPLHCSYCHKPNHSRLDCSVRSAIRCWSCLTTEHIAKRCPQRSTSTNQPSPPVKPNPKSKKPVKNQSPSVPEPQSSKRSLSHSDSEPEPEQPRMCRPPLSYQPNRGIL</sequence>
<accession>A0A168LJE6</accession>
<name>A0A168LJE6_ABSGL</name>
<dbReference type="GO" id="GO:0008270">
    <property type="term" value="F:zinc ion binding"/>
    <property type="evidence" value="ECO:0007669"/>
    <property type="project" value="InterPro"/>
</dbReference>
<proteinExistence type="predicted"/>
<gene>
    <name evidence="3" type="primary">ABSGL_02367.1 scaffold 3364</name>
</gene>
<dbReference type="SMART" id="SM00343">
    <property type="entry name" value="ZnF_C2HC"/>
    <property type="match status" value="2"/>
</dbReference>
<dbReference type="GO" id="GO:0003676">
    <property type="term" value="F:nucleic acid binding"/>
    <property type="evidence" value="ECO:0007669"/>
    <property type="project" value="InterPro"/>
</dbReference>
<dbReference type="AlphaFoldDB" id="A0A168LJE6"/>
<feature type="domain" description="CCHC-type" evidence="2">
    <location>
        <begin position="4"/>
        <end position="20"/>
    </location>
</feature>
<keyword evidence="4" id="KW-1185">Reference proteome</keyword>
<dbReference type="InterPro" id="IPR001878">
    <property type="entry name" value="Znf_CCHC"/>
</dbReference>
<dbReference type="Gene3D" id="4.10.60.10">
    <property type="entry name" value="Zinc finger, CCHC-type"/>
    <property type="match status" value="1"/>
</dbReference>
<evidence type="ECO:0000256" key="1">
    <source>
        <dbReference type="SAM" id="MobiDB-lite"/>
    </source>
</evidence>